<dbReference type="OrthoDB" id="6236007at2759"/>
<evidence type="ECO:0000256" key="1">
    <source>
        <dbReference type="ARBA" id="ARBA00004613"/>
    </source>
</evidence>
<feature type="domain" description="NIDO" evidence="10">
    <location>
        <begin position="405"/>
        <end position="546"/>
    </location>
</feature>
<evidence type="ECO:0000313" key="11">
    <source>
        <dbReference type="EMBL" id="VDO96282.1"/>
    </source>
</evidence>
<gene>
    <name evidence="11" type="ORF">SBAD_LOCUS2031</name>
</gene>
<keyword evidence="2" id="KW-0964">Secreted</keyword>
<reference evidence="13" key="1">
    <citation type="submission" date="2016-06" db="UniProtKB">
        <authorList>
            <consortium name="WormBaseParasite"/>
        </authorList>
    </citation>
    <scope>IDENTIFICATION</scope>
</reference>
<accession>A0A183IEI7</accession>
<dbReference type="GO" id="GO:0007160">
    <property type="term" value="P:cell-matrix adhesion"/>
    <property type="evidence" value="ECO:0007669"/>
    <property type="project" value="InterPro"/>
</dbReference>
<dbReference type="InterPro" id="IPR018097">
    <property type="entry name" value="EGF_Ca-bd_CS"/>
</dbReference>
<evidence type="ECO:0000313" key="12">
    <source>
        <dbReference type="Proteomes" id="UP000270296"/>
    </source>
</evidence>
<evidence type="ECO:0000256" key="3">
    <source>
        <dbReference type="ARBA" id="ARBA00022536"/>
    </source>
</evidence>
<dbReference type="WBParaSite" id="SBAD_0000213101-mRNA-1">
    <property type="protein sequence ID" value="SBAD_0000213101-mRNA-1"/>
    <property type="gene ID" value="SBAD_0000213101"/>
</dbReference>
<dbReference type="InterPro" id="IPR001881">
    <property type="entry name" value="EGF-like_Ca-bd_dom"/>
</dbReference>
<feature type="domain" description="EGF-like" evidence="9">
    <location>
        <begin position="298"/>
        <end position="334"/>
    </location>
</feature>
<dbReference type="PANTHER" id="PTHR13802:SF64">
    <property type="entry name" value="DENDRITE EXTENSION DEFECTIVE PROTEIN 1"/>
    <property type="match status" value="1"/>
</dbReference>
<dbReference type="Proteomes" id="UP000270296">
    <property type="component" value="Unassembled WGS sequence"/>
</dbReference>
<protein>
    <submittedName>
        <fullName evidence="13">EGF-like domain-containing protein</fullName>
    </submittedName>
</protein>
<dbReference type="SMART" id="SM00179">
    <property type="entry name" value="EGF_CA"/>
    <property type="match status" value="1"/>
</dbReference>
<evidence type="ECO:0000259" key="10">
    <source>
        <dbReference type="PROSITE" id="PS51220"/>
    </source>
</evidence>
<comment type="caution">
    <text evidence="8">Lacks conserved residue(s) required for the propagation of feature annotation.</text>
</comment>
<dbReference type="SUPFAM" id="SSF57196">
    <property type="entry name" value="EGF/Laminin"/>
    <property type="match status" value="1"/>
</dbReference>
<proteinExistence type="predicted"/>
<name>A0A183IEI7_9BILA</name>
<dbReference type="PROSITE" id="PS01187">
    <property type="entry name" value="EGF_CA"/>
    <property type="match status" value="1"/>
</dbReference>
<dbReference type="Pfam" id="PF06119">
    <property type="entry name" value="NIDO"/>
    <property type="match status" value="2"/>
</dbReference>
<dbReference type="SMART" id="SM00181">
    <property type="entry name" value="EGF"/>
    <property type="match status" value="2"/>
</dbReference>
<evidence type="ECO:0000256" key="2">
    <source>
        <dbReference type="ARBA" id="ARBA00022525"/>
    </source>
</evidence>
<evidence type="ECO:0000259" key="9">
    <source>
        <dbReference type="PROSITE" id="PS50026"/>
    </source>
</evidence>
<dbReference type="InterPro" id="IPR003886">
    <property type="entry name" value="NIDO_dom"/>
</dbReference>
<comment type="subcellular location">
    <subcellularLocation>
        <location evidence="1">Secreted</location>
    </subcellularLocation>
</comment>
<evidence type="ECO:0000256" key="8">
    <source>
        <dbReference type="PROSITE-ProRule" id="PRU00076"/>
    </source>
</evidence>
<evidence type="ECO:0000313" key="13">
    <source>
        <dbReference type="WBParaSite" id="SBAD_0000213101-mRNA-1"/>
    </source>
</evidence>
<sequence>MDASSAVDLSIPLTFYGQSYRRIYILSNGAIGFDRNSQSYFPNVLKNGKTPLIAPLWSLNDLRLGGHVFYRELTAGRSVDRARSEIRYQYDKTVRVLSVLLVTWSNVKPVGSAAGPSEKSNTFQAVIILSDNGTFANFVYKNTELSANAEAGFTKGDSEHFFILPSSRNPSTQQLKDFGNTGIPGEWIFRIDLPRIVRCKEGIKGDTCDTECGQNEWGNDCENCCFCATGSCDPTTGRCPGECGRCWRNPPFCQREECFHFRCALNAISFSQPGRCGITSIQCQCMTGYKGDGFHCEDIDECEAKVCDRNAQCVNTPGKYFCQCLPGFTGNGTVYLASHQRSGGQFALPRRSLSHLLYDLKQPLVIFGRQVHKLTVNSGLVSLNNILPVRYEDPIENSGFRGFAPFYGRIDLTQSNGTVSVQESTESVVLTAATDMISQHFNLPSFMARSVVMISFEDVSASRNQGTNTFVVTLIGGTLNGADSATFVDFMYEKMQWSEGAQAMIITDSSDNSLQLPGSGTDGVKLLSVLSNIREPGQWIFRVDKEKVEYCAEESLRPPYCEHSDHQGNVILCLST</sequence>
<keyword evidence="5" id="KW-0677">Repeat</keyword>
<dbReference type="GO" id="GO:0071944">
    <property type="term" value="C:cell periphery"/>
    <property type="evidence" value="ECO:0007669"/>
    <property type="project" value="UniProtKB-ARBA"/>
</dbReference>
<evidence type="ECO:0000256" key="5">
    <source>
        <dbReference type="ARBA" id="ARBA00022737"/>
    </source>
</evidence>
<dbReference type="FunFam" id="2.10.25.10:FF:000038">
    <property type="entry name" value="Fibrillin 2"/>
    <property type="match status" value="1"/>
</dbReference>
<dbReference type="PROSITE" id="PS50026">
    <property type="entry name" value="EGF_3"/>
    <property type="match status" value="1"/>
</dbReference>
<dbReference type="EMBL" id="UZAM01007055">
    <property type="protein sequence ID" value="VDO96282.1"/>
    <property type="molecule type" value="Genomic_DNA"/>
</dbReference>
<dbReference type="GO" id="GO:0005509">
    <property type="term" value="F:calcium ion binding"/>
    <property type="evidence" value="ECO:0007669"/>
    <property type="project" value="InterPro"/>
</dbReference>
<dbReference type="AlphaFoldDB" id="A0A183IEI7"/>
<dbReference type="PANTHER" id="PTHR13802">
    <property type="entry name" value="MUCIN 4-RELATED"/>
    <property type="match status" value="1"/>
</dbReference>
<dbReference type="Pfam" id="PF12947">
    <property type="entry name" value="EGF_3"/>
    <property type="match status" value="1"/>
</dbReference>
<keyword evidence="3 8" id="KW-0245">EGF-like domain</keyword>
<evidence type="ECO:0000256" key="7">
    <source>
        <dbReference type="ARBA" id="ARBA00023180"/>
    </source>
</evidence>
<keyword evidence="6" id="KW-1015">Disulfide bond</keyword>
<dbReference type="InterPro" id="IPR024731">
    <property type="entry name" value="NELL2-like_EGF"/>
</dbReference>
<dbReference type="SMART" id="SM00539">
    <property type="entry name" value="NIDO"/>
    <property type="match status" value="2"/>
</dbReference>
<dbReference type="GO" id="GO:0005576">
    <property type="term" value="C:extracellular region"/>
    <property type="evidence" value="ECO:0007669"/>
    <property type="project" value="UniProtKB-SubCell"/>
</dbReference>
<keyword evidence="4" id="KW-0732">Signal</keyword>
<keyword evidence="12" id="KW-1185">Reference proteome</keyword>
<dbReference type="PROSITE" id="PS51220">
    <property type="entry name" value="NIDO"/>
    <property type="match status" value="2"/>
</dbReference>
<reference evidence="11 12" key="2">
    <citation type="submission" date="2018-11" db="EMBL/GenBank/DDBJ databases">
        <authorList>
            <consortium name="Pathogen Informatics"/>
        </authorList>
    </citation>
    <scope>NUCLEOTIDE SEQUENCE [LARGE SCALE GENOMIC DNA]</scope>
</reference>
<organism evidence="13">
    <name type="scientific">Soboliphyme baturini</name>
    <dbReference type="NCBI Taxonomy" id="241478"/>
    <lineage>
        <taxon>Eukaryota</taxon>
        <taxon>Metazoa</taxon>
        <taxon>Ecdysozoa</taxon>
        <taxon>Nematoda</taxon>
        <taxon>Enoplea</taxon>
        <taxon>Dorylaimia</taxon>
        <taxon>Dioctophymatida</taxon>
        <taxon>Dioctophymatoidea</taxon>
        <taxon>Soboliphymatidae</taxon>
        <taxon>Soboliphyme</taxon>
    </lineage>
</organism>
<dbReference type="InterPro" id="IPR000152">
    <property type="entry name" value="EGF-type_Asp/Asn_hydroxyl_site"/>
</dbReference>
<keyword evidence="7" id="KW-0325">Glycoprotein</keyword>
<dbReference type="CDD" id="cd00054">
    <property type="entry name" value="EGF_CA"/>
    <property type="match status" value="1"/>
</dbReference>
<evidence type="ECO:0000256" key="4">
    <source>
        <dbReference type="ARBA" id="ARBA00022729"/>
    </source>
</evidence>
<feature type="domain" description="NIDO" evidence="10">
    <location>
        <begin position="55"/>
        <end position="194"/>
    </location>
</feature>
<dbReference type="InterPro" id="IPR026823">
    <property type="entry name" value="cEGF"/>
</dbReference>
<dbReference type="Gene3D" id="2.10.25.10">
    <property type="entry name" value="Laminin"/>
    <property type="match status" value="1"/>
</dbReference>
<dbReference type="Pfam" id="PF12662">
    <property type="entry name" value="cEGF"/>
    <property type="match status" value="1"/>
</dbReference>
<dbReference type="InterPro" id="IPR051495">
    <property type="entry name" value="Epithelial_Barrier/Signaling"/>
</dbReference>
<dbReference type="InterPro" id="IPR000742">
    <property type="entry name" value="EGF"/>
</dbReference>
<evidence type="ECO:0000256" key="6">
    <source>
        <dbReference type="ARBA" id="ARBA00023157"/>
    </source>
</evidence>
<dbReference type="PROSITE" id="PS00010">
    <property type="entry name" value="ASX_HYDROXYL"/>
    <property type="match status" value="1"/>
</dbReference>